<dbReference type="InterPro" id="IPR036291">
    <property type="entry name" value="NAD(P)-bd_dom_sf"/>
</dbReference>
<keyword evidence="7" id="KW-1185">Reference proteome</keyword>
<dbReference type="Pfam" id="PF08240">
    <property type="entry name" value="ADH_N"/>
    <property type="match status" value="1"/>
</dbReference>
<dbReference type="Pfam" id="PF00107">
    <property type="entry name" value="ADH_zinc_N"/>
    <property type="match status" value="1"/>
</dbReference>
<dbReference type="Proteomes" id="UP000218209">
    <property type="component" value="Unassembled WGS sequence"/>
</dbReference>
<dbReference type="PANTHER" id="PTHR43401">
    <property type="entry name" value="L-THREONINE 3-DEHYDROGENASE"/>
    <property type="match status" value="1"/>
</dbReference>
<dbReference type="InterPro" id="IPR002328">
    <property type="entry name" value="ADH_Zn_CS"/>
</dbReference>
<dbReference type="SMART" id="SM00829">
    <property type="entry name" value="PKS_ER"/>
    <property type="match status" value="1"/>
</dbReference>
<dbReference type="InterPro" id="IPR013154">
    <property type="entry name" value="ADH-like_N"/>
</dbReference>
<gene>
    <name evidence="6" type="ORF">BU14_0068s0002</name>
</gene>
<keyword evidence="2 4" id="KW-0862">Zinc</keyword>
<feature type="domain" description="Enoyl reductase (ER)" evidence="5">
    <location>
        <begin position="19"/>
        <end position="368"/>
    </location>
</feature>
<dbReference type="EMBL" id="KV918784">
    <property type="protein sequence ID" value="OSX79906.1"/>
    <property type="molecule type" value="Genomic_DNA"/>
</dbReference>
<evidence type="ECO:0000256" key="2">
    <source>
        <dbReference type="ARBA" id="ARBA00022833"/>
    </source>
</evidence>
<accession>A0A1X6PGM6</accession>
<organism evidence="6 7">
    <name type="scientific">Porphyra umbilicalis</name>
    <name type="common">Purple laver</name>
    <name type="synonym">Red alga</name>
    <dbReference type="NCBI Taxonomy" id="2786"/>
    <lineage>
        <taxon>Eukaryota</taxon>
        <taxon>Rhodophyta</taxon>
        <taxon>Bangiophyceae</taxon>
        <taxon>Bangiales</taxon>
        <taxon>Bangiaceae</taxon>
        <taxon>Porphyra</taxon>
    </lineage>
</organism>
<name>A0A1X6PGM6_PORUM</name>
<dbReference type="AlphaFoldDB" id="A0A1X6PGM6"/>
<evidence type="ECO:0000256" key="1">
    <source>
        <dbReference type="ARBA" id="ARBA00022723"/>
    </source>
</evidence>
<proteinExistence type="inferred from homology"/>
<dbReference type="PROSITE" id="PS00059">
    <property type="entry name" value="ADH_ZINC"/>
    <property type="match status" value="1"/>
</dbReference>
<dbReference type="Gene3D" id="3.40.50.720">
    <property type="entry name" value="NAD(P)-binding Rossmann-like Domain"/>
    <property type="match status" value="1"/>
</dbReference>
<dbReference type="SUPFAM" id="SSF51735">
    <property type="entry name" value="NAD(P)-binding Rossmann-fold domains"/>
    <property type="match status" value="1"/>
</dbReference>
<evidence type="ECO:0000259" key="5">
    <source>
        <dbReference type="SMART" id="SM00829"/>
    </source>
</evidence>
<evidence type="ECO:0000313" key="6">
    <source>
        <dbReference type="EMBL" id="OSX79905.1"/>
    </source>
</evidence>
<dbReference type="InterPro" id="IPR020843">
    <property type="entry name" value="ER"/>
</dbReference>
<evidence type="ECO:0000256" key="3">
    <source>
        <dbReference type="ARBA" id="ARBA00023002"/>
    </source>
</evidence>
<dbReference type="EMBL" id="KV918784">
    <property type="protein sequence ID" value="OSX79904.1"/>
    <property type="molecule type" value="Genomic_DNA"/>
</dbReference>
<dbReference type="InterPro" id="IPR013149">
    <property type="entry name" value="ADH-like_C"/>
</dbReference>
<dbReference type="PANTHER" id="PTHR43401:SF2">
    <property type="entry name" value="L-THREONINE 3-DEHYDROGENASE"/>
    <property type="match status" value="1"/>
</dbReference>
<dbReference type="GO" id="GO:0008270">
    <property type="term" value="F:zinc ion binding"/>
    <property type="evidence" value="ECO:0007669"/>
    <property type="project" value="InterPro"/>
</dbReference>
<evidence type="ECO:0000313" key="7">
    <source>
        <dbReference type="Proteomes" id="UP000218209"/>
    </source>
</evidence>
<protein>
    <recommendedName>
        <fullName evidence="5">Enoyl reductase (ER) domain-containing protein</fullName>
    </recommendedName>
</protein>
<comment type="similarity">
    <text evidence="4">Belongs to the zinc-containing alcohol dehydrogenase family.</text>
</comment>
<dbReference type="InterPro" id="IPR011032">
    <property type="entry name" value="GroES-like_sf"/>
</dbReference>
<keyword evidence="3" id="KW-0560">Oxidoreductase</keyword>
<dbReference type="OrthoDB" id="3941538at2759"/>
<dbReference type="GO" id="GO:0016491">
    <property type="term" value="F:oxidoreductase activity"/>
    <property type="evidence" value="ECO:0007669"/>
    <property type="project" value="UniProtKB-KW"/>
</dbReference>
<comment type="cofactor">
    <cofactor evidence="4">
        <name>Zn(2+)</name>
        <dbReference type="ChEBI" id="CHEBI:29105"/>
    </cofactor>
</comment>
<dbReference type="SUPFAM" id="SSF50129">
    <property type="entry name" value="GroES-like"/>
    <property type="match status" value="1"/>
</dbReference>
<dbReference type="Gene3D" id="3.90.180.10">
    <property type="entry name" value="Medium-chain alcohol dehydrogenases, catalytic domain"/>
    <property type="match status" value="1"/>
</dbReference>
<keyword evidence="1 4" id="KW-0479">Metal-binding</keyword>
<dbReference type="EMBL" id="KV918784">
    <property type="protein sequence ID" value="OSX79905.1"/>
    <property type="molecule type" value="Genomic_DNA"/>
</dbReference>
<dbReference type="InterPro" id="IPR050129">
    <property type="entry name" value="Zn_alcohol_dh"/>
</dbReference>
<evidence type="ECO:0000256" key="4">
    <source>
        <dbReference type="RuleBase" id="RU361277"/>
    </source>
</evidence>
<reference evidence="6 7" key="1">
    <citation type="submission" date="2017-03" db="EMBL/GenBank/DDBJ databases">
        <title>WGS assembly of Porphyra umbilicalis.</title>
        <authorList>
            <person name="Brawley S.H."/>
            <person name="Blouin N.A."/>
            <person name="Ficko-Blean E."/>
            <person name="Wheeler G.L."/>
            <person name="Lohr M."/>
            <person name="Goodson H.V."/>
            <person name="Jenkins J.W."/>
            <person name="Blaby-Haas C.E."/>
            <person name="Helliwell K.E."/>
            <person name="Chan C."/>
            <person name="Marriage T."/>
            <person name="Bhattacharya D."/>
            <person name="Klein A.S."/>
            <person name="Badis Y."/>
            <person name="Brodie J."/>
            <person name="Cao Y."/>
            <person name="Collen J."/>
            <person name="Dittami S.M."/>
            <person name="Gachon C.M."/>
            <person name="Green B.R."/>
            <person name="Karpowicz S."/>
            <person name="Kim J.W."/>
            <person name="Kudahl U."/>
            <person name="Lin S."/>
            <person name="Michel G."/>
            <person name="Mittag M."/>
            <person name="Olson B.J."/>
            <person name="Pangilinan J."/>
            <person name="Peng Y."/>
            <person name="Qiu H."/>
            <person name="Shu S."/>
            <person name="Singer J.T."/>
            <person name="Smith A.G."/>
            <person name="Sprecher B.N."/>
            <person name="Wagner V."/>
            <person name="Wang W."/>
            <person name="Wang Z.-Y."/>
            <person name="Yan J."/>
            <person name="Yarish C."/>
            <person name="Zoeuner-Riek S."/>
            <person name="Zhuang Y."/>
            <person name="Zou Y."/>
            <person name="Lindquist E.A."/>
            <person name="Grimwood J."/>
            <person name="Barry K."/>
            <person name="Rokhsar D.S."/>
            <person name="Schmutz J."/>
            <person name="Stiller J.W."/>
            <person name="Grossman A.R."/>
            <person name="Prochnik S.E."/>
        </authorList>
    </citation>
    <scope>NUCLEOTIDE SEQUENCE [LARGE SCALE GENOMIC DNA]</scope>
    <source>
        <strain evidence="6">4086291</strain>
    </source>
</reference>
<sequence>MSTKDTTVPETMRSVTCRGIRDYPHHDDTLVPMPGPGEVLLRVERAGICAGDAKCFAGAPMFWGDSTRPAYVQAPVTPGHEFAGHIAAVGAGVTADAVGNRVTAEQVVACGTCLYCRKGLRWLCAPHDIYGFHSCVPGAMAEYMILPSKSLLHRVPSSLTPKEAVYIEPLSCGVHAVERGNPQPGDTVVVSGCGPIGLGILSVARAASPGRLIALDCSEERLALARTCGADTVLNVATLGADAAVAAVRALTDGGYGTDVYIEASGAGASVQQGLRMVRKAATFVEFSVFAKPVTVDWSVIGDTLELDLRGAHCSGDGGYARAVEMLAGGGVPAEVIVSHELPLDEVVRGIDLVNGGGGTEASCKVALDPALRG</sequence>